<organism evidence="3 4">
    <name type="scientific">Flavimaribacter sediminis</name>
    <dbReference type="NCBI Taxonomy" id="2865987"/>
    <lineage>
        <taxon>Bacteria</taxon>
        <taxon>Pseudomonadati</taxon>
        <taxon>Pseudomonadota</taxon>
        <taxon>Alphaproteobacteria</taxon>
        <taxon>Hyphomicrobiales</taxon>
        <taxon>Rhizobiaceae</taxon>
        <taxon>Flavimaribacter</taxon>
    </lineage>
</organism>
<keyword evidence="4" id="KW-1185">Reference proteome</keyword>
<dbReference type="RefSeq" id="WP_220228414.1">
    <property type="nucleotide sequence ID" value="NZ_JAICBX010000002.1"/>
</dbReference>
<evidence type="ECO:0000313" key="3">
    <source>
        <dbReference type="EMBL" id="MBW8637727.1"/>
    </source>
</evidence>
<proteinExistence type="predicted"/>
<evidence type="ECO:0000256" key="1">
    <source>
        <dbReference type="SAM" id="Coils"/>
    </source>
</evidence>
<dbReference type="EMBL" id="JAICBX010000002">
    <property type="protein sequence ID" value="MBW8637727.1"/>
    <property type="molecule type" value="Genomic_DNA"/>
</dbReference>
<feature type="coiled-coil region" evidence="1">
    <location>
        <begin position="56"/>
        <end position="90"/>
    </location>
</feature>
<sequence length="137" mass="15427">MVRICLAAFMSLSILGSAFGQEGRFVFESNDDGYVRFDTKTGEISICRVVNDQAVCRMTADERRALEEQIELLQERIDELQTELAASESGDRGGFPSQEDLDRTMGFVENMFRRFNDLVDDLETDRTDPAPNAGESE</sequence>
<gene>
    <name evidence="3" type="ORF">K1W69_11060</name>
</gene>
<dbReference type="Proteomes" id="UP001196509">
    <property type="component" value="Unassembled WGS sequence"/>
</dbReference>
<feature type="chain" id="PRO_5042172186" description="DUF4124 domain-containing protein" evidence="2">
    <location>
        <begin position="21"/>
        <end position="137"/>
    </location>
</feature>
<comment type="caution">
    <text evidence="3">The sequence shown here is derived from an EMBL/GenBank/DDBJ whole genome shotgun (WGS) entry which is preliminary data.</text>
</comment>
<feature type="signal peptide" evidence="2">
    <location>
        <begin position="1"/>
        <end position="20"/>
    </location>
</feature>
<dbReference type="AlphaFoldDB" id="A0AAE2ZQD1"/>
<reference evidence="3" key="1">
    <citation type="submission" date="2021-08" db="EMBL/GenBank/DDBJ databases">
        <title>Hoeflea bacterium WL0058 sp. nov., isolated from the sediment.</title>
        <authorList>
            <person name="Wang L."/>
            <person name="Zhang D."/>
        </authorList>
    </citation>
    <scope>NUCLEOTIDE SEQUENCE</scope>
    <source>
        <strain evidence="3">WL0058</strain>
    </source>
</reference>
<name>A0AAE2ZQD1_9HYPH</name>
<keyword evidence="2" id="KW-0732">Signal</keyword>
<protein>
    <recommendedName>
        <fullName evidence="5">DUF4124 domain-containing protein</fullName>
    </recommendedName>
</protein>
<evidence type="ECO:0000313" key="4">
    <source>
        <dbReference type="Proteomes" id="UP001196509"/>
    </source>
</evidence>
<evidence type="ECO:0000256" key="2">
    <source>
        <dbReference type="SAM" id="SignalP"/>
    </source>
</evidence>
<keyword evidence="1" id="KW-0175">Coiled coil</keyword>
<evidence type="ECO:0008006" key="5">
    <source>
        <dbReference type="Google" id="ProtNLM"/>
    </source>
</evidence>
<accession>A0AAE2ZQD1</accession>